<gene>
    <name evidence="1" type="ORF">F0145_14620</name>
</gene>
<keyword evidence="2" id="KW-1185">Reference proteome</keyword>
<accession>A0A5M6DCF6</accession>
<dbReference type="AlphaFoldDB" id="A0A5M6DCF6"/>
<dbReference type="GO" id="GO:0003677">
    <property type="term" value="F:DNA binding"/>
    <property type="evidence" value="ECO:0007669"/>
    <property type="project" value="InterPro"/>
</dbReference>
<dbReference type="EMBL" id="VWSF01000011">
    <property type="protein sequence ID" value="KAA5544146.1"/>
    <property type="molecule type" value="Genomic_DNA"/>
</dbReference>
<dbReference type="InterPro" id="IPR010982">
    <property type="entry name" value="Lambda_DNA-bd_dom_sf"/>
</dbReference>
<reference evidence="1 2" key="1">
    <citation type="submission" date="2019-09" db="EMBL/GenBank/DDBJ databases">
        <title>Genome sequence and assembly of Adhaeribacter sp.</title>
        <authorList>
            <person name="Chhetri G."/>
        </authorList>
    </citation>
    <scope>NUCLEOTIDE SEQUENCE [LARGE SCALE GENOMIC DNA]</scope>
    <source>
        <strain evidence="1 2">DK36</strain>
    </source>
</reference>
<dbReference type="SUPFAM" id="SSF47413">
    <property type="entry name" value="lambda repressor-like DNA-binding domains"/>
    <property type="match status" value="1"/>
</dbReference>
<evidence type="ECO:0008006" key="3">
    <source>
        <dbReference type="Google" id="ProtNLM"/>
    </source>
</evidence>
<name>A0A5M6DCF6_9BACT</name>
<dbReference type="Proteomes" id="UP000323426">
    <property type="component" value="Unassembled WGS sequence"/>
</dbReference>
<organism evidence="1 2">
    <name type="scientific">Adhaeribacter rhizoryzae</name>
    <dbReference type="NCBI Taxonomy" id="2607907"/>
    <lineage>
        <taxon>Bacteria</taxon>
        <taxon>Pseudomonadati</taxon>
        <taxon>Bacteroidota</taxon>
        <taxon>Cytophagia</taxon>
        <taxon>Cytophagales</taxon>
        <taxon>Hymenobacteraceae</taxon>
        <taxon>Adhaeribacter</taxon>
    </lineage>
</organism>
<sequence length="133" mass="15171">MAANLEQIGTRLRFFMKIKGMDIFALGEFTNTSAILISNIIAGKNYCMDDLLSVLNNIPELNPHWVIYGEGNIFKSDTTPHDADSATMQKHRLKHLQEMQHLLETLDAIEKSKKNKSQIDDLKARITELTRKL</sequence>
<protein>
    <recommendedName>
        <fullName evidence="3">XRE family transcriptional regulator</fullName>
    </recommendedName>
</protein>
<comment type="caution">
    <text evidence="1">The sequence shown here is derived from an EMBL/GenBank/DDBJ whole genome shotgun (WGS) entry which is preliminary data.</text>
</comment>
<dbReference type="RefSeq" id="WP_150089183.1">
    <property type="nucleotide sequence ID" value="NZ_VWSF01000011.1"/>
</dbReference>
<evidence type="ECO:0000313" key="1">
    <source>
        <dbReference type="EMBL" id="KAA5544146.1"/>
    </source>
</evidence>
<evidence type="ECO:0000313" key="2">
    <source>
        <dbReference type="Proteomes" id="UP000323426"/>
    </source>
</evidence>
<proteinExistence type="predicted"/>